<evidence type="ECO:0000256" key="1">
    <source>
        <dbReference type="SAM" id="MobiDB-lite"/>
    </source>
</evidence>
<dbReference type="Proteomes" id="UP000321250">
    <property type="component" value="Unassembled WGS sequence"/>
</dbReference>
<dbReference type="AlphaFoldDB" id="A0A5C6UID6"/>
<keyword evidence="3" id="KW-1185">Reference proteome</keyword>
<feature type="compositionally biased region" description="Low complexity" evidence="1">
    <location>
        <begin position="78"/>
        <end position="90"/>
    </location>
</feature>
<feature type="region of interest" description="Disordered" evidence="1">
    <location>
        <begin position="54"/>
        <end position="90"/>
    </location>
</feature>
<dbReference type="RefSeq" id="WP_147083263.1">
    <property type="nucleotide sequence ID" value="NZ_VOQR01000001.1"/>
</dbReference>
<proteinExistence type="predicted"/>
<name>A0A5C6UID6_9SPHN</name>
<dbReference type="EMBL" id="VOQR01000001">
    <property type="protein sequence ID" value="TXC71986.1"/>
    <property type="molecule type" value="Genomic_DNA"/>
</dbReference>
<evidence type="ECO:0000313" key="2">
    <source>
        <dbReference type="EMBL" id="TXC71986.1"/>
    </source>
</evidence>
<evidence type="ECO:0000313" key="3">
    <source>
        <dbReference type="Proteomes" id="UP000321250"/>
    </source>
</evidence>
<gene>
    <name evidence="2" type="ORF">FSB78_14250</name>
</gene>
<accession>A0A5C6UID6</accession>
<comment type="caution">
    <text evidence="2">The sequence shown here is derived from an EMBL/GenBank/DDBJ whole genome shotgun (WGS) entry which is preliminary data.</text>
</comment>
<organism evidence="2 3">
    <name type="scientific">Sphingomonas ginsenosidivorax</name>
    <dbReference type="NCBI Taxonomy" id="862135"/>
    <lineage>
        <taxon>Bacteria</taxon>
        <taxon>Pseudomonadati</taxon>
        <taxon>Pseudomonadota</taxon>
        <taxon>Alphaproteobacteria</taxon>
        <taxon>Sphingomonadales</taxon>
        <taxon>Sphingomonadaceae</taxon>
        <taxon>Sphingomonas</taxon>
    </lineage>
</organism>
<protein>
    <submittedName>
        <fullName evidence="2">Uncharacterized protein</fullName>
    </submittedName>
</protein>
<sequence length="90" mass="10022">MDPDDAELRYVQRRMAQSLRMARAAADCCARKVHQDLAVRYRRRAEVLVQTRRARAAKPVQAGRPRTALASRPGGRVAAATMPAPARPTR</sequence>
<reference evidence="2 3" key="1">
    <citation type="journal article" date="2013" name="Antonie Van Leeuwenhoek">
        <title>Sphingomonas ginsenosidivorax sp. nov., with the ability to transform ginsenosides.</title>
        <authorList>
            <person name="Jin X.F."/>
            <person name="Kim J.K."/>
            <person name="Liu Q.M."/>
            <person name="Kang M.S."/>
            <person name="He D."/>
            <person name="Jin F.X."/>
            <person name="Kim S.C."/>
            <person name="Im W.T."/>
        </authorList>
    </citation>
    <scope>NUCLEOTIDE SEQUENCE [LARGE SCALE GENOMIC DNA]</scope>
    <source>
        <strain evidence="2 3">KHI67</strain>
    </source>
</reference>